<comment type="caution">
    <text evidence="1">The sequence shown here is derived from an EMBL/GenBank/DDBJ whole genome shotgun (WGS) entry which is preliminary data.</text>
</comment>
<dbReference type="AlphaFoldDB" id="A0AAW0CXC4"/>
<reference evidence="1 2" key="1">
    <citation type="submission" date="2024-01" db="EMBL/GenBank/DDBJ databases">
        <title>A draft genome for a cacao thread blight-causing isolate of Paramarasmius palmivorus.</title>
        <authorList>
            <person name="Baruah I.K."/>
            <person name="Bukari Y."/>
            <person name="Amoako-Attah I."/>
            <person name="Meinhardt L.W."/>
            <person name="Bailey B.A."/>
            <person name="Cohen S.P."/>
        </authorList>
    </citation>
    <scope>NUCLEOTIDE SEQUENCE [LARGE SCALE GENOMIC DNA]</scope>
    <source>
        <strain evidence="1 2">GH-12</strain>
    </source>
</reference>
<sequence>MHLPSALSQIALRRLVYEQKYAEAYRYLLALNASSRTTRIKSDKIYIKPVLHHLPHLPNAFHSTIFFNWLQLLPTYEELSRPRPSQSRGHGFQHPRFSRHFYTEGDPTTLLPVVVKWAATAAQKGYIHNIWTEWWAWIVRLVSEKTGVELGMELVQNAVDYELERGLPSKALRARSSPTFQEDEMLTPLRISLSPVSTRILHAYTCLLQGCRLAGQKWEAELERRLVERQAQCSSNEEKMALDVTLRRIRTQD</sequence>
<dbReference type="EMBL" id="JAYKXP010000028">
    <property type="protein sequence ID" value="KAK7043771.1"/>
    <property type="molecule type" value="Genomic_DNA"/>
</dbReference>
<keyword evidence="2" id="KW-1185">Reference proteome</keyword>
<protein>
    <submittedName>
        <fullName evidence="1">Uncharacterized protein</fullName>
    </submittedName>
</protein>
<dbReference type="Proteomes" id="UP001383192">
    <property type="component" value="Unassembled WGS sequence"/>
</dbReference>
<organism evidence="1 2">
    <name type="scientific">Paramarasmius palmivorus</name>
    <dbReference type="NCBI Taxonomy" id="297713"/>
    <lineage>
        <taxon>Eukaryota</taxon>
        <taxon>Fungi</taxon>
        <taxon>Dikarya</taxon>
        <taxon>Basidiomycota</taxon>
        <taxon>Agaricomycotina</taxon>
        <taxon>Agaricomycetes</taxon>
        <taxon>Agaricomycetidae</taxon>
        <taxon>Agaricales</taxon>
        <taxon>Marasmiineae</taxon>
        <taxon>Marasmiaceae</taxon>
        <taxon>Paramarasmius</taxon>
    </lineage>
</organism>
<evidence type="ECO:0000313" key="1">
    <source>
        <dbReference type="EMBL" id="KAK7043771.1"/>
    </source>
</evidence>
<name>A0AAW0CXC4_9AGAR</name>
<evidence type="ECO:0000313" key="2">
    <source>
        <dbReference type="Proteomes" id="UP001383192"/>
    </source>
</evidence>
<accession>A0AAW0CXC4</accession>
<proteinExistence type="predicted"/>
<gene>
    <name evidence="1" type="ORF">VNI00_008383</name>
</gene>